<dbReference type="AlphaFoldDB" id="A0A2U9BAH7"/>
<feature type="non-terminal residue" evidence="1">
    <location>
        <position position="52"/>
    </location>
</feature>
<gene>
    <name evidence="1" type="ORF">SMAX5B_000868</name>
</gene>
<sequence>MSKMFQRARPGPLAPRGRILFYTNEPHSQIWFESSIQTTTLRDRSAQTCHAL</sequence>
<evidence type="ECO:0000313" key="2">
    <source>
        <dbReference type="Proteomes" id="UP000246464"/>
    </source>
</evidence>
<dbReference type="EMBL" id="CP026246">
    <property type="protein sequence ID" value="AWP00957.1"/>
    <property type="molecule type" value="Genomic_DNA"/>
</dbReference>
<protein>
    <submittedName>
        <fullName evidence="1">Uncharacterized protein</fullName>
    </submittedName>
</protein>
<proteinExistence type="predicted"/>
<evidence type="ECO:0000313" key="1">
    <source>
        <dbReference type="EMBL" id="AWP00957.1"/>
    </source>
</evidence>
<accession>A0A2U9BAH7</accession>
<organism evidence="1 2">
    <name type="scientific">Scophthalmus maximus</name>
    <name type="common">Turbot</name>
    <name type="synonym">Psetta maxima</name>
    <dbReference type="NCBI Taxonomy" id="52904"/>
    <lineage>
        <taxon>Eukaryota</taxon>
        <taxon>Metazoa</taxon>
        <taxon>Chordata</taxon>
        <taxon>Craniata</taxon>
        <taxon>Vertebrata</taxon>
        <taxon>Euteleostomi</taxon>
        <taxon>Actinopterygii</taxon>
        <taxon>Neopterygii</taxon>
        <taxon>Teleostei</taxon>
        <taxon>Neoteleostei</taxon>
        <taxon>Acanthomorphata</taxon>
        <taxon>Carangaria</taxon>
        <taxon>Pleuronectiformes</taxon>
        <taxon>Pleuronectoidei</taxon>
        <taxon>Scophthalmidae</taxon>
        <taxon>Scophthalmus</taxon>
    </lineage>
</organism>
<dbReference type="Proteomes" id="UP000246464">
    <property type="component" value="Chromosome 4"/>
</dbReference>
<reference evidence="1 2" key="1">
    <citation type="submission" date="2017-12" db="EMBL/GenBank/DDBJ databases">
        <title>Integrating genomic resources of turbot (Scophthalmus maximus) in depth evaluation of genetic and physical mapping variation across individuals.</title>
        <authorList>
            <person name="Martinez P."/>
        </authorList>
    </citation>
    <scope>NUCLEOTIDE SEQUENCE [LARGE SCALE GENOMIC DNA]</scope>
</reference>
<name>A0A2U9BAH7_SCOMX</name>
<keyword evidence="2" id="KW-1185">Reference proteome</keyword>